<feature type="compositionally biased region" description="Polar residues" evidence="1">
    <location>
        <begin position="26"/>
        <end position="52"/>
    </location>
</feature>
<feature type="compositionally biased region" description="Low complexity" evidence="1">
    <location>
        <begin position="56"/>
        <end position="73"/>
    </location>
</feature>
<sequence>MALVLVTAACATEVRGMPVPVRSATVAPSESTRPSRVPQTTRSSAPPTTAESVSEPPTTTQAPTTTTTTTAAAEGPAAVVTAYFDAINAKDYRRAWELGGKNTGRSYDQFAAGFAQTDLDVLTVVGVEGNVVTVDLVAVQTDGTKRSFHGTYTVSGDTITDSKIKATG</sequence>
<evidence type="ECO:0000256" key="1">
    <source>
        <dbReference type="SAM" id="MobiDB-lite"/>
    </source>
</evidence>
<keyword evidence="3" id="KW-1185">Reference proteome</keyword>
<evidence type="ECO:0000313" key="3">
    <source>
        <dbReference type="Proteomes" id="UP000239203"/>
    </source>
</evidence>
<dbReference type="AlphaFoldDB" id="A0A2S6H1A2"/>
<gene>
    <name evidence="2" type="ORF">CLV40_101444</name>
</gene>
<comment type="caution">
    <text evidence="2">The sequence shown here is derived from an EMBL/GenBank/DDBJ whole genome shotgun (WGS) entry which is preliminary data.</text>
</comment>
<feature type="region of interest" description="Disordered" evidence="1">
    <location>
        <begin position="22"/>
        <end position="73"/>
    </location>
</feature>
<proteinExistence type="predicted"/>
<dbReference type="EMBL" id="PTIX01000001">
    <property type="protein sequence ID" value="PPK71255.1"/>
    <property type="molecule type" value="Genomic_DNA"/>
</dbReference>
<evidence type="ECO:0000313" key="2">
    <source>
        <dbReference type="EMBL" id="PPK71255.1"/>
    </source>
</evidence>
<organism evidence="2 3">
    <name type="scientific">Actinokineospora auranticolor</name>
    <dbReference type="NCBI Taxonomy" id="155976"/>
    <lineage>
        <taxon>Bacteria</taxon>
        <taxon>Bacillati</taxon>
        <taxon>Actinomycetota</taxon>
        <taxon>Actinomycetes</taxon>
        <taxon>Pseudonocardiales</taxon>
        <taxon>Pseudonocardiaceae</taxon>
        <taxon>Actinokineospora</taxon>
    </lineage>
</organism>
<dbReference type="Proteomes" id="UP000239203">
    <property type="component" value="Unassembled WGS sequence"/>
</dbReference>
<protein>
    <submittedName>
        <fullName evidence="2">Uncharacterized protein</fullName>
    </submittedName>
</protein>
<reference evidence="2 3" key="1">
    <citation type="submission" date="2018-02" db="EMBL/GenBank/DDBJ databases">
        <title>Genomic Encyclopedia of Archaeal and Bacterial Type Strains, Phase II (KMG-II): from individual species to whole genera.</title>
        <authorList>
            <person name="Goeker M."/>
        </authorList>
    </citation>
    <scope>NUCLEOTIDE SEQUENCE [LARGE SCALE GENOMIC DNA]</scope>
    <source>
        <strain evidence="2 3">YU 961-1</strain>
    </source>
</reference>
<accession>A0A2S6H1A2</accession>
<name>A0A2S6H1A2_9PSEU</name>